<reference evidence="1 2" key="1">
    <citation type="submission" date="2006-10" db="EMBL/GenBank/DDBJ databases">
        <title>Complete sequence of chromosome of Pelobacter propionicus DSM 2379.</title>
        <authorList>
            <consortium name="US DOE Joint Genome Institute"/>
            <person name="Copeland A."/>
            <person name="Lucas S."/>
            <person name="Lapidus A."/>
            <person name="Barry K."/>
            <person name="Detter J.C."/>
            <person name="Glavina del Rio T."/>
            <person name="Hammon N."/>
            <person name="Israni S."/>
            <person name="Dalin E."/>
            <person name="Tice H."/>
            <person name="Pitluck S."/>
            <person name="Saunders E."/>
            <person name="Brettin T."/>
            <person name="Bruce D."/>
            <person name="Han C."/>
            <person name="Tapia R."/>
            <person name="Schmutz J."/>
            <person name="Larimer F."/>
            <person name="Land M."/>
            <person name="Hauser L."/>
            <person name="Kyrpides N."/>
            <person name="Kim E."/>
            <person name="Lovley D."/>
            <person name="Richardson P."/>
        </authorList>
    </citation>
    <scope>NUCLEOTIDE SEQUENCE [LARGE SCALE GENOMIC DNA]</scope>
    <source>
        <strain evidence="2">DSM 2379 / NBRC 103807 / OttBd1</strain>
    </source>
</reference>
<organism evidence="1 2">
    <name type="scientific">Pelobacter propionicus (strain DSM 2379 / NBRC 103807 / OttBd1)</name>
    <dbReference type="NCBI Taxonomy" id="338966"/>
    <lineage>
        <taxon>Bacteria</taxon>
        <taxon>Pseudomonadati</taxon>
        <taxon>Thermodesulfobacteriota</taxon>
        <taxon>Desulfuromonadia</taxon>
        <taxon>Desulfuromonadales</taxon>
        <taxon>Desulfuromonadaceae</taxon>
        <taxon>Pelobacter</taxon>
    </lineage>
</organism>
<dbReference type="Proteomes" id="UP000006732">
    <property type="component" value="Chromosome"/>
</dbReference>
<keyword evidence="2" id="KW-1185">Reference proteome</keyword>
<name>A1ATH7_PELPD</name>
<dbReference type="EMBL" id="CP000482">
    <property type="protein sequence ID" value="ABL00648.1"/>
    <property type="molecule type" value="Genomic_DNA"/>
</dbReference>
<evidence type="ECO:0000313" key="2">
    <source>
        <dbReference type="Proteomes" id="UP000006732"/>
    </source>
</evidence>
<sequence length="88" mass="10270">MRIRALQLMSVMSDSNFWLFCGKNGGRYRVLRETDLRVQRKGVALKRLLAWRQEEPTKDWSAALPAGIWSGNAVCHDIRYICPAYLKW</sequence>
<proteinExistence type="predicted"/>
<evidence type="ECO:0000313" key="1">
    <source>
        <dbReference type="EMBL" id="ABL00648.1"/>
    </source>
</evidence>
<dbReference type="KEGG" id="ppd:Ppro_3052"/>
<gene>
    <name evidence="1" type="ordered locus">Ppro_3052</name>
</gene>
<accession>A1ATH7</accession>
<protein>
    <submittedName>
        <fullName evidence="1">Uncharacterized protein</fullName>
    </submittedName>
</protein>
<dbReference type="AlphaFoldDB" id="A1ATH7"/>
<dbReference type="HOGENOM" id="CLU_2466297_0_0_7"/>
<dbReference type="STRING" id="338966.Ppro_3052"/>